<dbReference type="PANTHER" id="PTHR12300:SF161">
    <property type="entry name" value="RECEPTOR EXPRESSION-ENHANCING PROTEIN"/>
    <property type="match status" value="1"/>
</dbReference>
<reference evidence="9" key="1">
    <citation type="journal article" date="2015" name="Nat. Genet.">
        <title>The genome and transcriptome of the zoonotic hookworm Ancylostoma ceylanicum identify infection-specific gene families.</title>
        <authorList>
            <person name="Schwarz E.M."/>
            <person name="Hu Y."/>
            <person name="Antoshechkin I."/>
            <person name="Miller M.M."/>
            <person name="Sternberg P.W."/>
            <person name="Aroian R.V."/>
        </authorList>
    </citation>
    <scope>NUCLEOTIDE SEQUENCE</scope>
    <source>
        <strain evidence="9">HY135</strain>
    </source>
</reference>
<evidence type="ECO:0000256" key="6">
    <source>
        <dbReference type="SAM" id="MobiDB-lite"/>
    </source>
</evidence>
<dbReference type="AlphaFoldDB" id="A0A016SDW7"/>
<feature type="region of interest" description="Disordered" evidence="6">
    <location>
        <begin position="340"/>
        <end position="404"/>
    </location>
</feature>
<dbReference type="OrthoDB" id="5837069at2759"/>
<sequence>MSGIELFARTSVYDFNLSDRYALPYLARDSSIPVSTSLLFSKLLMVITPSGDSHTRTVGVSIRLVHSLSGVGSSPHVLLFHTSRAAFIPSHAAVPPLTSRFFTRREDRTAARKGTNTARSGTRGSNPGVHNWGMFSLLCHLASALVGAVIPVFYSYKTIKKPSQKMLSYWSKYWAVFGSFLAVDAVLDSLFIHYFIPFYEFGKLLFLIWAVNPYTSGAQFVFDKMLAPFIKRHEKKMDIYVDCMIDNVVTHGPELAITAGTTLWNVARNLHALSRIRTDTLGRALLHGGERIAIADISEDHEEVQEVGNQVVEPTPKIVEVKIEQPESDDEVIFVDPHQHMEGNVTSKSSASSKTPMPTKRRRGRRPTSNVTRRKINRNTMCSDLGEDAFEGQEPIGGDPVKRPMRRSNRVAAVAAKQQLVIVGDDMTGEE</sequence>
<feature type="compositionally biased region" description="Polar residues" evidence="6">
    <location>
        <begin position="344"/>
        <end position="356"/>
    </location>
</feature>
<evidence type="ECO:0008006" key="10">
    <source>
        <dbReference type="Google" id="ProtNLM"/>
    </source>
</evidence>
<keyword evidence="4 7" id="KW-1133">Transmembrane helix</keyword>
<dbReference type="GO" id="GO:0016020">
    <property type="term" value="C:membrane"/>
    <property type="evidence" value="ECO:0007669"/>
    <property type="project" value="UniProtKB-SubCell"/>
</dbReference>
<dbReference type="Pfam" id="PF03134">
    <property type="entry name" value="TB2_DP1_HVA22"/>
    <property type="match status" value="1"/>
</dbReference>
<organism evidence="8 9">
    <name type="scientific">Ancylostoma ceylanicum</name>
    <dbReference type="NCBI Taxonomy" id="53326"/>
    <lineage>
        <taxon>Eukaryota</taxon>
        <taxon>Metazoa</taxon>
        <taxon>Ecdysozoa</taxon>
        <taxon>Nematoda</taxon>
        <taxon>Chromadorea</taxon>
        <taxon>Rhabditida</taxon>
        <taxon>Rhabditina</taxon>
        <taxon>Rhabditomorpha</taxon>
        <taxon>Strongyloidea</taxon>
        <taxon>Ancylostomatidae</taxon>
        <taxon>Ancylostomatinae</taxon>
        <taxon>Ancylostoma</taxon>
    </lineage>
</organism>
<keyword evidence="3 7" id="KW-0812">Transmembrane</keyword>
<evidence type="ECO:0000256" key="2">
    <source>
        <dbReference type="ARBA" id="ARBA00008573"/>
    </source>
</evidence>
<dbReference type="EMBL" id="JARK01001576">
    <property type="protein sequence ID" value="EYB88850.1"/>
    <property type="molecule type" value="Genomic_DNA"/>
</dbReference>
<dbReference type="Proteomes" id="UP000024635">
    <property type="component" value="Unassembled WGS sequence"/>
</dbReference>
<keyword evidence="5 7" id="KW-0472">Membrane</keyword>
<evidence type="ECO:0000256" key="1">
    <source>
        <dbReference type="ARBA" id="ARBA00004141"/>
    </source>
</evidence>
<feature type="transmembrane region" description="Helical" evidence="7">
    <location>
        <begin position="132"/>
        <end position="154"/>
    </location>
</feature>
<evidence type="ECO:0000256" key="3">
    <source>
        <dbReference type="ARBA" id="ARBA00022692"/>
    </source>
</evidence>
<protein>
    <recommendedName>
        <fullName evidence="10">Receptor expression-enhancing protein</fullName>
    </recommendedName>
</protein>
<gene>
    <name evidence="8" type="primary">Acey_s0240.g3339</name>
    <name evidence="8" type="ORF">Y032_0240g3339</name>
</gene>
<accession>A0A016SDW7</accession>
<feature type="compositionally biased region" description="Basic residues" evidence="6">
    <location>
        <begin position="359"/>
        <end position="377"/>
    </location>
</feature>
<proteinExistence type="inferred from homology"/>
<comment type="caution">
    <text evidence="8">The sequence shown here is derived from an EMBL/GenBank/DDBJ whole genome shotgun (WGS) entry which is preliminary data.</text>
</comment>
<dbReference type="PANTHER" id="PTHR12300">
    <property type="entry name" value="HVA22-LIKE PROTEINS"/>
    <property type="match status" value="1"/>
</dbReference>
<comment type="subcellular location">
    <subcellularLocation>
        <location evidence="1">Membrane</location>
        <topology evidence="1">Multi-pass membrane protein</topology>
    </subcellularLocation>
</comment>
<name>A0A016SDW7_9BILA</name>
<dbReference type="STRING" id="53326.A0A016SDW7"/>
<dbReference type="InterPro" id="IPR004345">
    <property type="entry name" value="TB2_DP1_HVA22"/>
</dbReference>
<feature type="transmembrane region" description="Helical" evidence="7">
    <location>
        <begin position="174"/>
        <end position="196"/>
    </location>
</feature>
<evidence type="ECO:0000256" key="4">
    <source>
        <dbReference type="ARBA" id="ARBA00022989"/>
    </source>
</evidence>
<keyword evidence="9" id="KW-1185">Reference proteome</keyword>
<evidence type="ECO:0000313" key="8">
    <source>
        <dbReference type="EMBL" id="EYB88850.1"/>
    </source>
</evidence>
<evidence type="ECO:0000256" key="5">
    <source>
        <dbReference type="ARBA" id="ARBA00023136"/>
    </source>
</evidence>
<comment type="similarity">
    <text evidence="2">Belongs to the DP1 family.</text>
</comment>
<evidence type="ECO:0000256" key="7">
    <source>
        <dbReference type="SAM" id="Phobius"/>
    </source>
</evidence>
<evidence type="ECO:0000313" key="9">
    <source>
        <dbReference type="Proteomes" id="UP000024635"/>
    </source>
</evidence>